<dbReference type="PATRIC" id="fig|28128.5.peg.265"/>
<keyword evidence="1" id="KW-0472">Membrane</keyword>
<accession>A0A133QM90</accession>
<proteinExistence type="predicted"/>
<dbReference type="EMBL" id="LRQG01000011">
    <property type="protein sequence ID" value="KXA44017.1"/>
    <property type="molecule type" value="Genomic_DNA"/>
</dbReference>
<keyword evidence="3" id="KW-1185">Reference proteome</keyword>
<evidence type="ECO:0000313" key="3">
    <source>
        <dbReference type="Proteomes" id="UP000070533"/>
    </source>
</evidence>
<dbReference type="Proteomes" id="UP000070533">
    <property type="component" value="Unassembled WGS sequence"/>
</dbReference>
<evidence type="ECO:0000313" key="2">
    <source>
        <dbReference type="EMBL" id="KXA44017.1"/>
    </source>
</evidence>
<organism evidence="2 3">
    <name type="scientific">Prevotella corporis</name>
    <dbReference type="NCBI Taxonomy" id="28128"/>
    <lineage>
        <taxon>Bacteria</taxon>
        <taxon>Pseudomonadati</taxon>
        <taxon>Bacteroidota</taxon>
        <taxon>Bacteroidia</taxon>
        <taxon>Bacteroidales</taxon>
        <taxon>Prevotellaceae</taxon>
        <taxon>Prevotella</taxon>
    </lineage>
</organism>
<protein>
    <submittedName>
        <fullName evidence="2">Uncharacterized protein</fullName>
    </submittedName>
</protein>
<keyword evidence="1" id="KW-0812">Transmembrane</keyword>
<reference evidence="3" key="1">
    <citation type="submission" date="2016-01" db="EMBL/GenBank/DDBJ databases">
        <authorList>
            <person name="Mitreva M."/>
            <person name="Pepin K.H."/>
            <person name="Mihindukulasuriya K.A."/>
            <person name="Fulton R."/>
            <person name="Fronick C."/>
            <person name="O'Laughlin M."/>
            <person name="Miner T."/>
            <person name="Herter B."/>
            <person name="Rosa B.A."/>
            <person name="Cordes M."/>
            <person name="Tomlinson C."/>
            <person name="Wollam A."/>
            <person name="Palsikar V.B."/>
            <person name="Mardis E.R."/>
            <person name="Wilson R.K."/>
        </authorList>
    </citation>
    <scope>NUCLEOTIDE SEQUENCE [LARGE SCALE GENOMIC DNA]</scope>
    <source>
        <strain evidence="3">MJR7716</strain>
    </source>
</reference>
<sequence length="52" mass="6002">MLKNKCDLFLYFSRFALPLQQLSACLLIVAYFHICSTLTQMACLITVCISRR</sequence>
<comment type="caution">
    <text evidence="2">The sequence shown here is derived from an EMBL/GenBank/DDBJ whole genome shotgun (WGS) entry which is preliminary data.</text>
</comment>
<evidence type="ECO:0000256" key="1">
    <source>
        <dbReference type="SAM" id="Phobius"/>
    </source>
</evidence>
<keyword evidence="1" id="KW-1133">Transmembrane helix</keyword>
<gene>
    <name evidence="2" type="ORF">HMPREF3226_00265</name>
</gene>
<feature type="transmembrane region" description="Helical" evidence="1">
    <location>
        <begin position="20"/>
        <end position="49"/>
    </location>
</feature>
<dbReference type="AlphaFoldDB" id="A0A133QM90"/>
<name>A0A133QM90_9BACT</name>
<dbReference type="STRING" id="28128.HMPREF3226_00265"/>